<keyword evidence="1 6" id="KW-0479">Metal-binding</keyword>
<evidence type="ECO:0000256" key="6">
    <source>
        <dbReference type="RuleBase" id="RU362112"/>
    </source>
</evidence>
<dbReference type="PANTHER" id="PTHR19277:SF161">
    <property type="entry name" value="LAMININ G DOMAIN-CONTAINING PROTEIN"/>
    <property type="match status" value="1"/>
</dbReference>
<organism evidence="8 9">
    <name type="scientific">Porites lobata</name>
    <dbReference type="NCBI Taxonomy" id="104759"/>
    <lineage>
        <taxon>Eukaryota</taxon>
        <taxon>Metazoa</taxon>
        <taxon>Cnidaria</taxon>
        <taxon>Anthozoa</taxon>
        <taxon>Hexacorallia</taxon>
        <taxon>Scleractinia</taxon>
        <taxon>Fungiina</taxon>
        <taxon>Poritidae</taxon>
        <taxon>Porites</taxon>
    </lineage>
</organism>
<accession>A0ABN8P8J0</accession>
<evidence type="ECO:0000313" key="9">
    <source>
        <dbReference type="Proteomes" id="UP001159405"/>
    </source>
</evidence>
<comment type="caution">
    <text evidence="5">Lacks conserved residue(s) required for the propagation of feature annotation.</text>
</comment>
<gene>
    <name evidence="8" type="ORF">PLOB_00039823</name>
</gene>
<dbReference type="InterPro" id="IPR013320">
    <property type="entry name" value="ConA-like_dom_sf"/>
</dbReference>
<reference evidence="8 9" key="1">
    <citation type="submission" date="2022-05" db="EMBL/GenBank/DDBJ databases">
        <authorList>
            <consortium name="Genoscope - CEA"/>
            <person name="William W."/>
        </authorList>
    </citation>
    <scope>NUCLEOTIDE SEQUENCE [LARGE SCALE GENOMIC DNA]</scope>
</reference>
<comment type="subunit">
    <text evidence="6">Homopentamer. Pentaxin (or pentraxin) have a discoid arrangement of 5 non-covalently bound subunits.</text>
</comment>
<dbReference type="SMART" id="SM00159">
    <property type="entry name" value="PTX"/>
    <property type="match status" value="1"/>
</dbReference>
<dbReference type="SUPFAM" id="SSF49899">
    <property type="entry name" value="Concanavalin A-like lectins/glucanases"/>
    <property type="match status" value="1"/>
</dbReference>
<keyword evidence="3" id="KW-1015">Disulfide bond</keyword>
<name>A0ABN8P8J0_9CNID</name>
<dbReference type="EMBL" id="CALNXK010000060">
    <property type="protein sequence ID" value="CAH3137883.1"/>
    <property type="molecule type" value="Genomic_DNA"/>
</dbReference>
<dbReference type="InterPro" id="IPR051360">
    <property type="entry name" value="Neuronal_Pentraxin_Related"/>
</dbReference>
<dbReference type="PRINTS" id="PR00895">
    <property type="entry name" value="PENTAXIN"/>
</dbReference>
<evidence type="ECO:0000259" key="7">
    <source>
        <dbReference type="PROSITE" id="PS51828"/>
    </source>
</evidence>
<evidence type="ECO:0000256" key="5">
    <source>
        <dbReference type="PROSITE-ProRule" id="PRU01172"/>
    </source>
</evidence>
<dbReference type="PANTHER" id="PTHR19277">
    <property type="entry name" value="PENTRAXIN"/>
    <property type="match status" value="1"/>
</dbReference>
<dbReference type="Gene3D" id="2.60.120.200">
    <property type="match status" value="1"/>
</dbReference>
<comment type="caution">
    <text evidence="8">The sequence shown here is derived from an EMBL/GenBank/DDBJ whole genome shotgun (WGS) entry which is preliminary data.</text>
</comment>
<dbReference type="Proteomes" id="UP001159405">
    <property type="component" value="Unassembled WGS sequence"/>
</dbReference>
<comment type="cofactor">
    <cofactor evidence="6">
        <name>Ca(2+)</name>
        <dbReference type="ChEBI" id="CHEBI:29108"/>
    </cofactor>
    <text evidence="6">Binds 2 calcium ions per subunit.</text>
</comment>
<keyword evidence="4" id="KW-0325">Glycoprotein</keyword>
<evidence type="ECO:0000256" key="2">
    <source>
        <dbReference type="ARBA" id="ARBA00022837"/>
    </source>
</evidence>
<dbReference type="Pfam" id="PF00354">
    <property type="entry name" value="Pentaxin"/>
    <property type="match status" value="1"/>
</dbReference>
<keyword evidence="2 6" id="KW-0106">Calcium</keyword>
<evidence type="ECO:0000256" key="3">
    <source>
        <dbReference type="ARBA" id="ARBA00023157"/>
    </source>
</evidence>
<feature type="domain" description="Pentraxin (PTX)" evidence="7">
    <location>
        <begin position="23"/>
        <end position="222"/>
    </location>
</feature>
<evidence type="ECO:0000313" key="8">
    <source>
        <dbReference type="EMBL" id="CAH3137883.1"/>
    </source>
</evidence>
<sequence length="226" mass="25231">MRAMYLCIMIGVIFGFDGVFPLTDYALEFPTAGVNNYVNIWGMPSLTQWTVCFWMKSSDSTTRGTAFSYAVSGMDNEILIFNYKNFHIHVHGTVRETSQSANDGKWHHICQSWENKDGSWRFYKDGVVASQGTGLKTGHVIKSGGSITLGQEQDFLRGGFVGTQSFVGMMTNVNVWDHVLSIAQIEQMSKSCLSGEGNVYKWSDFIYGREGKVRVFIPSPCKPLSA</sequence>
<protein>
    <recommendedName>
        <fullName evidence="6">Pentraxin family member</fullName>
    </recommendedName>
</protein>
<dbReference type="InterPro" id="IPR001759">
    <property type="entry name" value="PTX_dom"/>
</dbReference>
<keyword evidence="9" id="KW-1185">Reference proteome</keyword>
<evidence type="ECO:0000256" key="1">
    <source>
        <dbReference type="ARBA" id="ARBA00022723"/>
    </source>
</evidence>
<proteinExistence type="inferred from homology"/>
<evidence type="ECO:0000256" key="4">
    <source>
        <dbReference type="ARBA" id="ARBA00023180"/>
    </source>
</evidence>
<dbReference type="PROSITE" id="PS51828">
    <property type="entry name" value="PTX_2"/>
    <property type="match status" value="1"/>
</dbReference>
<comment type="subcellular location">
    <subcellularLocation>
        <location evidence="6">Secreted</location>
    </subcellularLocation>
</comment>
<comment type="similarity">
    <text evidence="6">Belongs to the pentraxin family.</text>
</comment>